<name>A0A2C6C343_FUSNP</name>
<organism evidence="1 2">
    <name type="scientific">Fusobacterium nucleatum subsp. polymorphum</name>
    <name type="common">Fusobacterium polymorphum</name>
    <dbReference type="NCBI Taxonomy" id="76857"/>
    <lineage>
        <taxon>Bacteria</taxon>
        <taxon>Fusobacteriati</taxon>
        <taxon>Fusobacteriota</taxon>
        <taxon>Fusobacteriia</taxon>
        <taxon>Fusobacteriales</taxon>
        <taxon>Fusobacteriaceae</taxon>
        <taxon>Fusobacterium</taxon>
    </lineage>
</organism>
<dbReference type="EMBL" id="NIRO01000016">
    <property type="protein sequence ID" value="PHI11277.1"/>
    <property type="molecule type" value="Genomic_DNA"/>
</dbReference>
<dbReference type="RefSeq" id="WP_005900210.1">
    <property type="nucleotide sequence ID" value="NZ_CP071094.1"/>
</dbReference>
<evidence type="ECO:0000313" key="1">
    <source>
        <dbReference type="EMBL" id="PHI11277.1"/>
    </source>
</evidence>
<gene>
    <name evidence="1" type="ORF">CBG56_10320</name>
</gene>
<accession>A0A2C6C343</accession>
<proteinExistence type="predicted"/>
<dbReference type="Proteomes" id="UP000224507">
    <property type="component" value="Unassembled WGS sequence"/>
</dbReference>
<protein>
    <submittedName>
        <fullName evidence="1">Uncharacterized protein</fullName>
    </submittedName>
</protein>
<dbReference type="AlphaFoldDB" id="A0A2C6C343"/>
<sequence length="304" mass="36162">MKEYVYRIHIRPESATIQNPFDFCKKNNILGIGWRLDEKNLEKFKEESNFENYKKLVLEQYNKDNGLKKVINCYSEIEKDDLIWARDRDNIFYICRVTDKWKYNYENDNEVNDIFSYFPVEYVKVGTVEEVPGKVVNSFRPNATLQRIHGESIFEMTKKIYNKKQGEKIYDVKEIKDFLNFLLAEDVEEIISLYLQLEKNYLIYTSTNKIDTAKYEFVMTSRDGKEKCYTQVKTGNEVLDPKDYQNLTENSNKVYLFALGGYIGKNINNIICLKKDEILDFILKNKEILPNRIKYWIGEIENNS</sequence>
<reference evidence="1 2" key="1">
    <citation type="submission" date="2017-06" db="EMBL/GenBank/DDBJ databases">
        <title>Draft genome sequence of Fusobacterium nucleatum subsp. polymorphum KCOM 1274 (=ChDC F309).</title>
        <authorList>
            <person name="Kook J.-K."/>
            <person name="Park S.-N."/>
            <person name="Lim Y.K."/>
            <person name="Roh H."/>
        </authorList>
    </citation>
    <scope>NUCLEOTIDE SEQUENCE [LARGE SCALE GENOMIC DNA]</scope>
    <source>
        <strain evidence="2">KCOM 1274 (ChDC F309)</strain>
    </source>
</reference>
<comment type="caution">
    <text evidence="1">The sequence shown here is derived from an EMBL/GenBank/DDBJ whole genome shotgun (WGS) entry which is preliminary data.</text>
</comment>
<evidence type="ECO:0000313" key="2">
    <source>
        <dbReference type="Proteomes" id="UP000224507"/>
    </source>
</evidence>